<evidence type="ECO:0000256" key="2">
    <source>
        <dbReference type="ARBA" id="ARBA00008267"/>
    </source>
</evidence>
<dbReference type="EnsemblPlants" id="Kaladp0040s0157.1.v1.1">
    <property type="protein sequence ID" value="Kaladp0040s0157.1.v1.1"/>
    <property type="gene ID" value="Kaladp0040s0157.v1.1"/>
</dbReference>
<comment type="subcellular location">
    <subcellularLocation>
        <location evidence="1">Nucleus</location>
    </subcellularLocation>
</comment>
<dbReference type="PANTHER" id="PTHR23335">
    <property type="entry name" value="CALMODULIN-BINDING TRANSCRIPTION ACTIVATOR CAMTA"/>
    <property type="match status" value="1"/>
</dbReference>
<keyword evidence="6" id="KW-0112">Calmodulin-binding</keyword>
<keyword evidence="12" id="KW-0010">Activator</keyword>
<dbReference type="OMA" id="CTEDINH"/>
<dbReference type="Pfam" id="PF01833">
    <property type="entry name" value="TIG"/>
    <property type="match status" value="1"/>
</dbReference>
<name>A0A7N0TM83_KALFE</name>
<dbReference type="Pfam" id="PF00612">
    <property type="entry name" value="IQ"/>
    <property type="match status" value="2"/>
</dbReference>
<sequence>MQSAEFDINELVREAEVRWLKPAEVYYIIQNCEDRHLRSKSAKKPPSGTFFLYNKRVLRNFRGDGHNWRKKRDGRTVGEAHERLKVDNVEALNCYYARGEENSSFRRRSFWMLSGERSHIVLVQYLDVANQSPGSVSQPSFLLSPPSSLSPGISSATNQEFVSVSGGYDSNINLPSPVSAEIGFEVGISNYMVEVNQASGHLEKQLSLNYENLNGINSLSSPEGMLNSSNFEGYGMEIADQVWLDSLLDGSDYAACDGGYAGLQNGFNSLLHEAGDSGMGRQQTSGRDEDCVSWTDVENFGEDEQISLELHEMFPLNTDRFEGPPFSSFTSSQQRNLGYQGKYFETDQTLIQPQANSNLFIDQNQKFTIRDVSPEWGYSFETTKVIIVGSFLCHPSEHVWTCMFGDIEVPVEIIQEGVILCEAPPNPSGKLTLCVTSGNRETCSEVREFEYRNKTGICAQCSASKKETTMSSEELLLLVRLAQMLLCDYSLGQRGGDSKELGNGLSEKRNSDEDSWSLILESLLVGSGTFAGTLYWLLEEFLKEKLVRWISSKTQEPTGESTCLLSRKEQGIIHMIAGLGYEWALAPILSSGVGINFRDINGWTALHWAARFGREKMVACLIASGALAGALTDPNVQDPTGKTAASIAAINGHKGLAGYLSEVALTSHLSSLKLQESELSKELAVSEAEHTVNCIAEANMNTTEDQLSLNDTLTAVRNAASAAARIQAAFRAHSFRKRQQEKASKTISIDDYGISSDVQVLSAVSKLAFRNTRDHNSAALSIQKKYRGYKGRKEFLDFRQKVVKIQAHVRGHQTRKNYKVCWAAGILEKIILRWLRKGVGLRGFKPELETIDESDEEDFAKVFRKKNVEAALEEAVARVLSMVASPEARQQYRRMLERYRQAKAHLGNAANERLQHL</sequence>
<dbReference type="Pfam" id="PF03859">
    <property type="entry name" value="CG-1"/>
    <property type="match status" value="1"/>
</dbReference>
<dbReference type="Gene3D" id="1.20.5.190">
    <property type="match status" value="1"/>
</dbReference>
<dbReference type="InterPro" id="IPR013783">
    <property type="entry name" value="Ig-like_fold"/>
</dbReference>
<dbReference type="SMART" id="SM00248">
    <property type="entry name" value="ANK"/>
    <property type="match status" value="2"/>
</dbReference>
<dbReference type="InterPro" id="IPR036770">
    <property type="entry name" value="Ankyrin_rpt-contain_sf"/>
</dbReference>
<dbReference type="Gramene" id="Kaladp0040s0157.1.v1.1">
    <property type="protein sequence ID" value="Kaladp0040s0157.1.v1.1"/>
    <property type="gene ID" value="Kaladp0040s0157.v1.1"/>
</dbReference>
<feature type="repeat" description="ANK" evidence="15">
    <location>
        <begin position="601"/>
        <end position="633"/>
    </location>
</feature>
<evidence type="ECO:0000256" key="12">
    <source>
        <dbReference type="ARBA" id="ARBA00023159"/>
    </source>
</evidence>
<dbReference type="FunFam" id="2.60.40.10:FF:000314">
    <property type="entry name" value="Calmodulin-binding transcription activator 2"/>
    <property type="match status" value="1"/>
</dbReference>
<dbReference type="Gene3D" id="1.25.40.20">
    <property type="entry name" value="Ankyrin repeat-containing domain"/>
    <property type="match status" value="1"/>
</dbReference>
<accession>A0A7N0TM83</accession>
<keyword evidence="11" id="KW-0238">DNA-binding</keyword>
<dbReference type="InterPro" id="IPR002110">
    <property type="entry name" value="Ankyrin_rpt"/>
</dbReference>
<dbReference type="GO" id="GO:0009409">
    <property type="term" value="P:response to cold"/>
    <property type="evidence" value="ECO:0007669"/>
    <property type="project" value="UniProtKB-ARBA"/>
</dbReference>
<evidence type="ECO:0000256" key="11">
    <source>
        <dbReference type="ARBA" id="ARBA00023125"/>
    </source>
</evidence>
<keyword evidence="7" id="KW-0805">Transcription regulation</keyword>
<keyword evidence="5" id="KW-0106">Calcium</keyword>
<keyword evidence="3" id="KW-0597">Phosphoprotein</keyword>
<dbReference type="Gene3D" id="2.60.40.10">
    <property type="entry name" value="Immunoglobulins"/>
    <property type="match status" value="1"/>
</dbReference>
<feature type="domain" description="CG-1" evidence="16">
    <location>
        <begin position="8"/>
        <end position="134"/>
    </location>
</feature>
<keyword evidence="9 15" id="KW-0040">ANK repeat</keyword>
<dbReference type="PROSITE" id="PS51437">
    <property type="entry name" value="CG_1"/>
    <property type="match status" value="1"/>
</dbReference>
<proteinExistence type="inferred from homology"/>
<evidence type="ECO:0000256" key="10">
    <source>
        <dbReference type="ARBA" id="ARBA00023054"/>
    </source>
</evidence>
<dbReference type="GO" id="GO:0005516">
    <property type="term" value="F:calmodulin binding"/>
    <property type="evidence" value="ECO:0007669"/>
    <property type="project" value="UniProtKB-KW"/>
</dbReference>
<evidence type="ECO:0000256" key="14">
    <source>
        <dbReference type="ARBA" id="ARBA00023242"/>
    </source>
</evidence>
<dbReference type="Proteomes" id="UP000594263">
    <property type="component" value="Unplaced"/>
</dbReference>
<reference evidence="17" key="1">
    <citation type="submission" date="2021-01" db="UniProtKB">
        <authorList>
            <consortium name="EnsemblPlants"/>
        </authorList>
    </citation>
    <scope>IDENTIFICATION</scope>
</reference>
<organism evidence="17 18">
    <name type="scientific">Kalanchoe fedtschenkoi</name>
    <name type="common">Lavender scallops</name>
    <name type="synonym">South American air plant</name>
    <dbReference type="NCBI Taxonomy" id="63787"/>
    <lineage>
        <taxon>Eukaryota</taxon>
        <taxon>Viridiplantae</taxon>
        <taxon>Streptophyta</taxon>
        <taxon>Embryophyta</taxon>
        <taxon>Tracheophyta</taxon>
        <taxon>Spermatophyta</taxon>
        <taxon>Magnoliopsida</taxon>
        <taxon>eudicotyledons</taxon>
        <taxon>Gunneridae</taxon>
        <taxon>Pentapetalae</taxon>
        <taxon>Saxifragales</taxon>
        <taxon>Crassulaceae</taxon>
        <taxon>Kalanchoe</taxon>
    </lineage>
</organism>
<keyword evidence="14" id="KW-0539">Nucleus</keyword>
<evidence type="ECO:0000256" key="4">
    <source>
        <dbReference type="ARBA" id="ARBA00022737"/>
    </source>
</evidence>
<dbReference type="GO" id="GO:0003690">
    <property type="term" value="F:double-stranded DNA binding"/>
    <property type="evidence" value="ECO:0007669"/>
    <property type="project" value="TreeGrafter"/>
</dbReference>
<evidence type="ECO:0000256" key="9">
    <source>
        <dbReference type="ARBA" id="ARBA00023043"/>
    </source>
</evidence>
<keyword evidence="10" id="KW-0175">Coiled coil</keyword>
<dbReference type="FunFam" id="1.20.5.190:FF:000003">
    <property type="entry name" value="Calmodulin-binding transcription activator 2"/>
    <property type="match status" value="1"/>
</dbReference>
<evidence type="ECO:0000256" key="13">
    <source>
        <dbReference type="ARBA" id="ARBA00023163"/>
    </source>
</evidence>
<dbReference type="PANTHER" id="PTHR23335:SF1">
    <property type="entry name" value="CALMODULIN-BINDING TRANSCRIPTION ACTIVATOR, ISOFORM F"/>
    <property type="match status" value="1"/>
</dbReference>
<dbReference type="PROSITE" id="PS50096">
    <property type="entry name" value="IQ"/>
    <property type="match status" value="3"/>
</dbReference>
<keyword evidence="8" id="KW-0346">Stress response</keyword>
<dbReference type="InterPro" id="IPR027417">
    <property type="entry name" value="P-loop_NTPase"/>
</dbReference>
<keyword evidence="18" id="KW-1185">Reference proteome</keyword>
<evidence type="ECO:0000256" key="5">
    <source>
        <dbReference type="ARBA" id="ARBA00022837"/>
    </source>
</evidence>
<dbReference type="Pfam" id="PF12796">
    <property type="entry name" value="Ank_2"/>
    <property type="match status" value="1"/>
</dbReference>
<dbReference type="InterPro" id="IPR005559">
    <property type="entry name" value="CG-1_dom"/>
</dbReference>
<dbReference type="SUPFAM" id="SSF52540">
    <property type="entry name" value="P-loop containing nucleoside triphosphate hydrolases"/>
    <property type="match status" value="1"/>
</dbReference>
<evidence type="ECO:0000256" key="15">
    <source>
        <dbReference type="PROSITE-ProRule" id="PRU00023"/>
    </source>
</evidence>
<evidence type="ECO:0000256" key="7">
    <source>
        <dbReference type="ARBA" id="ARBA00023015"/>
    </source>
</evidence>
<dbReference type="InterPro" id="IPR000048">
    <property type="entry name" value="IQ_motif_EF-hand-BS"/>
</dbReference>
<comment type="similarity">
    <text evidence="2">Belongs to the CAMTA family.</text>
</comment>
<dbReference type="PROSITE" id="PS50297">
    <property type="entry name" value="ANK_REP_REGION"/>
    <property type="match status" value="1"/>
</dbReference>
<keyword evidence="13" id="KW-0804">Transcription</keyword>
<evidence type="ECO:0000256" key="6">
    <source>
        <dbReference type="ARBA" id="ARBA00022860"/>
    </source>
</evidence>
<dbReference type="PROSITE" id="PS50088">
    <property type="entry name" value="ANK_REPEAT"/>
    <property type="match status" value="1"/>
</dbReference>
<dbReference type="GO" id="GO:0006357">
    <property type="term" value="P:regulation of transcription by RNA polymerase II"/>
    <property type="evidence" value="ECO:0007669"/>
    <property type="project" value="TreeGrafter"/>
</dbReference>
<dbReference type="AlphaFoldDB" id="A0A7N0TM83"/>
<dbReference type="GO" id="GO:0003712">
    <property type="term" value="F:transcription coregulator activity"/>
    <property type="evidence" value="ECO:0007669"/>
    <property type="project" value="TreeGrafter"/>
</dbReference>
<dbReference type="InterPro" id="IPR002909">
    <property type="entry name" value="IPT_dom"/>
</dbReference>
<dbReference type="SMART" id="SM01076">
    <property type="entry name" value="CG-1"/>
    <property type="match status" value="1"/>
</dbReference>
<dbReference type="SUPFAM" id="SSF48403">
    <property type="entry name" value="Ankyrin repeat"/>
    <property type="match status" value="1"/>
</dbReference>
<dbReference type="GO" id="GO:0005634">
    <property type="term" value="C:nucleus"/>
    <property type="evidence" value="ECO:0007669"/>
    <property type="project" value="UniProtKB-SubCell"/>
</dbReference>
<evidence type="ECO:0000259" key="16">
    <source>
        <dbReference type="PROSITE" id="PS51437"/>
    </source>
</evidence>
<dbReference type="InterPro" id="IPR014756">
    <property type="entry name" value="Ig_E-set"/>
</dbReference>
<protein>
    <recommendedName>
        <fullName evidence="16">CG-1 domain-containing protein</fullName>
    </recommendedName>
</protein>
<evidence type="ECO:0000256" key="1">
    <source>
        <dbReference type="ARBA" id="ARBA00004123"/>
    </source>
</evidence>
<keyword evidence="4" id="KW-0677">Repeat</keyword>
<dbReference type="SUPFAM" id="SSF81296">
    <property type="entry name" value="E set domains"/>
    <property type="match status" value="1"/>
</dbReference>
<evidence type="ECO:0000313" key="18">
    <source>
        <dbReference type="Proteomes" id="UP000594263"/>
    </source>
</evidence>
<evidence type="ECO:0000256" key="8">
    <source>
        <dbReference type="ARBA" id="ARBA00023016"/>
    </source>
</evidence>
<evidence type="ECO:0000256" key="3">
    <source>
        <dbReference type="ARBA" id="ARBA00022553"/>
    </source>
</evidence>
<evidence type="ECO:0000313" key="17">
    <source>
        <dbReference type="EnsemblPlants" id="Kaladp0040s0157.1.v1.1"/>
    </source>
</evidence>
<dbReference type="SMART" id="SM00015">
    <property type="entry name" value="IQ"/>
    <property type="match status" value="3"/>
</dbReference>